<evidence type="ECO:0000256" key="8">
    <source>
        <dbReference type="ARBA" id="ARBA00022670"/>
    </source>
</evidence>
<dbReference type="InterPro" id="IPR050422">
    <property type="entry name" value="X-Pro_aminopeptidase_P"/>
</dbReference>
<comment type="subcellular location">
    <subcellularLocation>
        <location evidence="3">Cytoplasm</location>
    </subcellularLocation>
</comment>
<feature type="domain" description="Creatinase N-terminal" evidence="14">
    <location>
        <begin position="113"/>
        <end position="257"/>
    </location>
</feature>
<keyword evidence="8" id="KW-0645">Protease</keyword>
<evidence type="ECO:0000259" key="15">
    <source>
        <dbReference type="Pfam" id="PF16188"/>
    </source>
</evidence>
<dbReference type="InterPro" id="IPR032416">
    <property type="entry name" value="Peptidase_M24_C"/>
</dbReference>
<keyword evidence="9" id="KW-0479">Metal-binding</keyword>
<dbReference type="PANTHER" id="PTHR43763:SF6">
    <property type="entry name" value="XAA-PRO AMINOPEPTIDASE 1"/>
    <property type="match status" value="1"/>
</dbReference>
<feature type="domain" description="Peptidase M24 C-terminal" evidence="15">
    <location>
        <begin position="672"/>
        <end position="734"/>
    </location>
</feature>
<evidence type="ECO:0000256" key="7">
    <source>
        <dbReference type="ARBA" id="ARBA00022490"/>
    </source>
</evidence>
<feature type="region of interest" description="Disordered" evidence="12">
    <location>
        <begin position="1"/>
        <end position="27"/>
    </location>
</feature>
<keyword evidence="10" id="KW-0378">Hydrolase</keyword>
<protein>
    <recommendedName>
        <fullName evidence="5">Xaa-Pro aminopeptidase</fullName>
        <ecNumber evidence="5">3.4.11.9</ecNumber>
    </recommendedName>
</protein>
<dbReference type="InterPro" id="IPR033740">
    <property type="entry name" value="Pept_M24B"/>
</dbReference>
<comment type="cofactor">
    <cofactor evidence="2">
        <name>Mn(2+)</name>
        <dbReference type="ChEBI" id="CHEBI:29035"/>
    </cofactor>
</comment>
<reference evidence="16" key="1">
    <citation type="journal article" date="2021" name="Open Biol.">
        <title>Shared evolutionary footprints suggest mitochondrial oxidative damage underlies multiple complex I losses in fungi.</title>
        <authorList>
            <person name="Schikora-Tamarit M.A."/>
            <person name="Marcet-Houben M."/>
            <person name="Nosek J."/>
            <person name="Gabaldon T."/>
        </authorList>
    </citation>
    <scope>NUCLEOTIDE SEQUENCE</scope>
    <source>
        <strain evidence="16">NCAIM Y.01608</strain>
    </source>
</reference>
<keyword evidence="17" id="KW-1185">Reference proteome</keyword>
<dbReference type="FunFam" id="3.90.230.10:FF:000007">
    <property type="entry name" value="Xaa-Pro aminopeptidase P"/>
    <property type="match status" value="1"/>
</dbReference>
<dbReference type="Gene3D" id="3.40.350.10">
    <property type="entry name" value="Creatinase/prolidase N-terminal domain"/>
    <property type="match status" value="2"/>
</dbReference>
<proteinExistence type="inferred from homology"/>
<dbReference type="SUPFAM" id="SSF55920">
    <property type="entry name" value="Creatinase/aminopeptidase"/>
    <property type="match status" value="1"/>
</dbReference>
<accession>A0A9P8P2B9</accession>
<evidence type="ECO:0000313" key="17">
    <source>
        <dbReference type="Proteomes" id="UP000788993"/>
    </source>
</evidence>
<evidence type="ECO:0000256" key="2">
    <source>
        <dbReference type="ARBA" id="ARBA00001936"/>
    </source>
</evidence>
<feature type="domain" description="Peptidase M24" evidence="13">
    <location>
        <begin position="446"/>
        <end position="661"/>
    </location>
</feature>
<evidence type="ECO:0000256" key="6">
    <source>
        <dbReference type="ARBA" id="ARBA00022438"/>
    </source>
</evidence>
<evidence type="ECO:0000256" key="11">
    <source>
        <dbReference type="ARBA" id="ARBA00023211"/>
    </source>
</evidence>
<dbReference type="GO" id="GO:0006508">
    <property type="term" value="P:proteolysis"/>
    <property type="evidence" value="ECO:0007669"/>
    <property type="project" value="UniProtKB-KW"/>
</dbReference>
<organism evidence="16 17">
    <name type="scientific">Ogataea polymorpha</name>
    <dbReference type="NCBI Taxonomy" id="460523"/>
    <lineage>
        <taxon>Eukaryota</taxon>
        <taxon>Fungi</taxon>
        <taxon>Dikarya</taxon>
        <taxon>Ascomycota</taxon>
        <taxon>Saccharomycotina</taxon>
        <taxon>Pichiomycetes</taxon>
        <taxon>Pichiales</taxon>
        <taxon>Pichiaceae</taxon>
        <taxon>Ogataea</taxon>
    </lineage>
</organism>
<dbReference type="InterPro" id="IPR000587">
    <property type="entry name" value="Creatinase_N"/>
</dbReference>
<keyword evidence="7" id="KW-0963">Cytoplasm</keyword>
<dbReference type="Proteomes" id="UP000788993">
    <property type="component" value="Unassembled WGS sequence"/>
</dbReference>
<evidence type="ECO:0000256" key="4">
    <source>
        <dbReference type="ARBA" id="ARBA00008766"/>
    </source>
</evidence>
<dbReference type="Gene3D" id="3.90.230.10">
    <property type="entry name" value="Creatinase/methionine aminopeptidase superfamily"/>
    <property type="match status" value="1"/>
</dbReference>
<dbReference type="EC" id="3.4.11.9" evidence="5"/>
<dbReference type="Pfam" id="PF16188">
    <property type="entry name" value="Peptidase_M24_C"/>
    <property type="match status" value="1"/>
</dbReference>
<evidence type="ECO:0000256" key="12">
    <source>
        <dbReference type="SAM" id="MobiDB-lite"/>
    </source>
</evidence>
<keyword evidence="11" id="KW-0464">Manganese</keyword>
<keyword evidence="6" id="KW-0031">Aminopeptidase</keyword>
<dbReference type="InterPro" id="IPR029149">
    <property type="entry name" value="Creatin/AminoP/Spt16_N"/>
</dbReference>
<dbReference type="FunFam" id="3.40.350.10:FF:000015">
    <property type="entry name" value="Xaa-Pro aminopeptidase app-1"/>
    <property type="match status" value="1"/>
</dbReference>
<dbReference type="GO" id="GO:0070006">
    <property type="term" value="F:metalloaminopeptidase activity"/>
    <property type="evidence" value="ECO:0007669"/>
    <property type="project" value="InterPro"/>
</dbReference>
<sequence>MSQTMNPKPSMFSLISSNGTPGATTIKQVSGQGRFGASNRPCSNCTCSPGLLSRQGRRSSVYLKRININRTNSLKASQSGGSSPGLSPRRRTGDSLYTIDSKCSTKEINTSLRLEKLRVEMKLHDIAIYVIPSADAHQSEYTSPPDQRRAFISGFGGSSGVAIVTRDITCMNETPEGLSALATDGRYFIQAANELDFNWQLLKQGLPGEPSWEEWTVEQAVQMARDSGEIVKIGVDPTLFTYSEIKTLESLVSQKNTDKVKIVSVRENLIDKIWSLFEEMPLRQFNEIVPLGLEYTGESTQSKIERLQLYFNKYGSSTLILSALDQIAWLLNLRGKDIDFNPLFYSYLIIEKDKLTLYSNSSSVSSDKLKTYLESISCQVKNYEAIWSDIRKLASELNSQGAKILLTKEASWKMVNCIIAKNFLEIDSPIAEMKEVKNEVELKNQKNAQIKDGMALIKYFAWLEDQLINKDEFVSEYEGGMKLLEFRSQLDNFKGPSFETISSTGSNAAIIHYTPKRETSTIINPNKIYLCDSGAQFLDGTTDTTRTLHFKSPTEEEIRNYTLVLKGHIALAKLVFPEGYTGYQVDSIARQFLWQHGLDYEHGTGHGVDTYGPVHSMGVGIGYRPQYNSTPLTPGHLISNEPGYYKPGAYGIRIENMFFVKKSNKTSLEGKQFLEFETVTTVPYCRRLIDVNMLSPEEKQYINSYHQKIWQLYESKLPKKSLEYNWLKKECKPL</sequence>
<dbReference type="PANTHER" id="PTHR43763">
    <property type="entry name" value="XAA-PRO AMINOPEPTIDASE 1"/>
    <property type="match status" value="1"/>
</dbReference>
<dbReference type="GO" id="GO:0046872">
    <property type="term" value="F:metal ion binding"/>
    <property type="evidence" value="ECO:0007669"/>
    <property type="project" value="UniProtKB-KW"/>
</dbReference>
<comment type="similarity">
    <text evidence="4">Belongs to the peptidase M24B family.</text>
</comment>
<gene>
    <name evidence="16" type="ORF">OGATHE_003338</name>
</gene>
<evidence type="ECO:0000259" key="14">
    <source>
        <dbReference type="Pfam" id="PF01321"/>
    </source>
</evidence>
<evidence type="ECO:0000259" key="13">
    <source>
        <dbReference type="Pfam" id="PF00557"/>
    </source>
</evidence>
<dbReference type="Pfam" id="PF01321">
    <property type="entry name" value="Creatinase_N"/>
    <property type="match status" value="1"/>
</dbReference>
<evidence type="ECO:0000256" key="9">
    <source>
        <dbReference type="ARBA" id="ARBA00022723"/>
    </source>
</evidence>
<dbReference type="AlphaFoldDB" id="A0A9P8P2B9"/>
<evidence type="ECO:0000256" key="5">
    <source>
        <dbReference type="ARBA" id="ARBA00012574"/>
    </source>
</evidence>
<feature type="compositionally biased region" description="Low complexity" evidence="12">
    <location>
        <begin position="77"/>
        <end position="87"/>
    </location>
</feature>
<comment type="caution">
    <text evidence="16">The sequence shown here is derived from an EMBL/GenBank/DDBJ whole genome shotgun (WGS) entry which is preliminary data.</text>
</comment>
<name>A0A9P8P2B9_9ASCO</name>
<reference evidence="16" key="2">
    <citation type="submission" date="2021-01" db="EMBL/GenBank/DDBJ databases">
        <authorList>
            <person name="Schikora-Tamarit M.A."/>
        </authorList>
    </citation>
    <scope>NUCLEOTIDE SEQUENCE</scope>
    <source>
        <strain evidence="16">NCAIM Y.01608</strain>
    </source>
</reference>
<dbReference type="InterPro" id="IPR036005">
    <property type="entry name" value="Creatinase/aminopeptidase-like"/>
</dbReference>
<dbReference type="Pfam" id="PF16189">
    <property type="entry name" value="Creatinase_N_2"/>
    <property type="match status" value="1"/>
</dbReference>
<evidence type="ECO:0000256" key="1">
    <source>
        <dbReference type="ARBA" id="ARBA00001424"/>
    </source>
</evidence>
<comment type="catalytic activity">
    <reaction evidence="1">
        <text>Release of any N-terminal amino acid, including proline, that is linked to proline, even from a dipeptide or tripeptide.</text>
        <dbReference type="EC" id="3.4.11.9"/>
    </reaction>
</comment>
<dbReference type="InterPro" id="IPR000994">
    <property type="entry name" value="Pept_M24"/>
</dbReference>
<dbReference type="Pfam" id="PF00557">
    <property type="entry name" value="Peptidase_M24"/>
    <property type="match status" value="1"/>
</dbReference>
<feature type="region of interest" description="Disordered" evidence="12">
    <location>
        <begin position="73"/>
        <end position="94"/>
    </location>
</feature>
<evidence type="ECO:0000256" key="10">
    <source>
        <dbReference type="ARBA" id="ARBA00022801"/>
    </source>
</evidence>
<evidence type="ECO:0000313" key="16">
    <source>
        <dbReference type="EMBL" id="KAH3664523.1"/>
    </source>
</evidence>
<dbReference type="CDD" id="cd01085">
    <property type="entry name" value="APP"/>
    <property type="match status" value="1"/>
</dbReference>
<dbReference type="GO" id="GO:0005737">
    <property type="term" value="C:cytoplasm"/>
    <property type="evidence" value="ECO:0007669"/>
    <property type="project" value="UniProtKB-SubCell"/>
</dbReference>
<dbReference type="EMBL" id="JAEUBD010001178">
    <property type="protein sequence ID" value="KAH3664523.1"/>
    <property type="molecule type" value="Genomic_DNA"/>
</dbReference>
<evidence type="ECO:0000256" key="3">
    <source>
        <dbReference type="ARBA" id="ARBA00004496"/>
    </source>
</evidence>